<evidence type="ECO:0008006" key="4">
    <source>
        <dbReference type="Google" id="ProtNLM"/>
    </source>
</evidence>
<reference evidence="2 3" key="1">
    <citation type="submission" date="2019-12" db="EMBL/GenBank/DDBJ databases">
        <authorList>
            <person name="Yang R."/>
        </authorList>
    </citation>
    <scope>NUCLEOTIDE SEQUENCE [LARGE SCALE GENOMIC DNA]</scope>
    <source>
        <strain evidence="2 3">DONG20-135</strain>
    </source>
</reference>
<dbReference type="CDD" id="cd06414">
    <property type="entry name" value="GH25_LytC-like"/>
    <property type="match status" value="1"/>
</dbReference>
<dbReference type="PANTHER" id="PTHR34135:SF2">
    <property type="entry name" value="LYSOZYME"/>
    <property type="match status" value="1"/>
</dbReference>
<evidence type="ECO:0000256" key="1">
    <source>
        <dbReference type="ARBA" id="ARBA00010646"/>
    </source>
</evidence>
<dbReference type="SUPFAM" id="SSF51445">
    <property type="entry name" value="(Trans)glycosidases"/>
    <property type="match status" value="1"/>
</dbReference>
<sequence>MIRGIDVSQHNGELDVAKIKQSGVSFIIIRTSYGMYYEDQQFRRTVAKCEVQKMPYGFYHYSYARNLKEAEQEVAGMLASIAGKHPSYPVYIDMEDSDYWKKNNGNPSNEVYQEICEYFCKRVEEAGYYAGIYANLDWLKNRLRSPRLDRFDKWVAQWSAACTYDLPYGMWQYSSNGKVNGSSLRTDMNYALIDYPSLIHPLQKEETYLKIGDMVNVIVNRSYDGVPLIEAVLHHTYPVIEIGNDRVVLGGGLNTAFHIHDICKQDTSPTLSNQIRVTDRVRVVEGALDIEGKALASFVYQQIYEVMEISGDRVVIGQNGMVTAAVHMRDLRVS</sequence>
<name>A0A6N8U8P1_9FIRM</name>
<evidence type="ECO:0000313" key="3">
    <source>
        <dbReference type="Proteomes" id="UP000434036"/>
    </source>
</evidence>
<dbReference type="GO" id="GO:0009253">
    <property type="term" value="P:peptidoglycan catabolic process"/>
    <property type="evidence" value="ECO:0007669"/>
    <property type="project" value="InterPro"/>
</dbReference>
<accession>A0A6N8U8P1</accession>
<evidence type="ECO:0000313" key="2">
    <source>
        <dbReference type="EMBL" id="MXQ74220.1"/>
    </source>
</evidence>
<protein>
    <recommendedName>
        <fullName evidence="4">Lysozyme</fullName>
    </recommendedName>
</protein>
<dbReference type="EMBL" id="WUUQ01000004">
    <property type="protein sequence ID" value="MXQ74220.1"/>
    <property type="molecule type" value="Genomic_DNA"/>
</dbReference>
<comment type="caution">
    <text evidence="2">The sequence shown here is derived from an EMBL/GenBank/DDBJ whole genome shotgun (WGS) entry which is preliminary data.</text>
</comment>
<dbReference type="Gene3D" id="3.20.20.80">
    <property type="entry name" value="Glycosidases"/>
    <property type="match status" value="1"/>
</dbReference>
<dbReference type="GO" id="GO:0003796">
    <property type="term" value="F:lysozyme activity"/>
    <property type="evidence" value="ECO:0007669"/>
    <property type="project" value="InterPro"/>
</dbReference>
<dbReference type="Proteomes" id="UP000434036">
    <property type="component" value="Unassembled WGS sequence"/>
</dbReference>
<dbReference type="Pfam" id="PF01183">
    <property type="entry name" value="Glyco_hydro_25"/>
    <property type="match status" value="1"/>
</dbReference>
<dbReference type="RefSeq" id="WP_160625612.1">
    <property type="nucleotide sequence ID" value="NZ_WUUQ01000004.1"/>
</dbReference>
<dbReference type="GO" id="GO:0016052">
    <property type="term" value="P:carbohydrate catabolic process"/>
    <property type="evidence" value="ECO:0007669"/>
    <property type="project" value="TreeGrafter"/>
</dbReference>
<proteinExistence type="inferred from homology"/>
<dbReference type="AlphaFoldDB" id="A0A6N8U8P1"/>
<gene>
    <name evidence="2" type="ORF">GSF08_09755</name>
</gene>
<dbReference type="GO" id="GO:0016998">
    <property type="term" value="P:cell wall macromolecule catabolic process"/>
    <property type="evidence" value="ECO:0007669"/>
    <property type="project" value="InterPro"/>
</dbReference>
<comment type="similarity">
    <text evidence="1">Belongs to the glycosyl hydrolase 25 family.</text>
</comment>
<reference evidence="2 3" key="2">
    <citation type="submission" date="2020-01" db="EMBL/GenBank/DDBJ databases">
        <title>Clostridiaceae sp. nov. isolated from the gut of human by culturomics.</title>
        <authorList>
            <person name="Chang Y."/>
        </authorList>
    </citation>
    <scope>NUCLEOTIDE SEQUENCE [LARGE SCALE GENOMIC DNA]</scope>
    <source>
        <strain evidence="2 3">DONG20-135</strain>
    </source>
</reference>
<dbReference type="PANTHER" id="PTHR34135">
    <property type="entry name" value="LYSOZYME"/>
    <property type="match status" value="1"/>
</dbReference>
<organism evidence="2 3">
    <name type="scientific">Copranaerobaculum intestinale</name>
    <dbReference type="NCBI Taxonomy" id="2692629"/>
    <lineage>
        <taxon>Bacteria</taxon>
        <taxon>Bacillati</taxon>
        <taxon>Bacillota</taxon>
        <taxon>Erysipelotrichia</taxon>
        <taxon>Erysipelotrichales</taxon>
        <taxon>Erysipelotrichaceae</taxon>
        <taxon>Copranaerobaculum</taxon>
    </lineage>
</organism>
<dbReference type="PROSITE" id="PS51904">
    <property type="entry name" value="GLYCOSYL_HYDROL_F25_2"/>
    <property type="match status" value="1"/>
</dbReference>
<dbReference type="InterPro" id="IPR017853">
    <property type="entry name" value="GH"/>
</dbReference>
<keyword evidence="3" id="KW-1185">Reference proteome</keyword>
<dbReference type="InterPro" id="IPR002053">
    <property type="entry name" value="Glyco_hydro_25"/>
</dbReference>